<sequence>MDELDDWPFDDPSIDVAALHESLRESDADLAAGRTFGEEEIRARYGLPRPDASGGPVADPR</sequence>
<evidence type="ECO:0008006" key="3">
    <source>
        <dbReference type="Google" id="ProtNLM"/>
    </source>
</evidence>
<reference evidence="1 2" key="1">
    <citation type="journal article" date="2019" name="Environ. Microbiol.">
        <title>Species interactions and distinct microbial communities in high Arctic permafrost affected cryosols are associated with the CH4 and CO2 gas fluxes.</title>
        <authorList>
            <person name="Altshuler I."/>
            <person name="Hamel J."/>
            <person name="Turney S."/>
            <person name="Magnuson E."/>
            <person name="Levesque R."/>
            <person name="Greer C."/>
            <person name="Whyte L.G."/>
        </authorList>
    </citation>
    <scope>NUCLEOTIDE SEQUENCE [LARGE SCALE GENOMIC DNA]</scope>
    <source>
        <strain evidence="1 2">S5.20</strain>
    </source>
</reference>
<organism evidence="1 2">
    <name type="scientific">Mycolicibacterium hodleri</name>
    <dbReference type="NCBI Taxonomy" id="49897"/>
    <lineage>
        <taxon>Bacteria</taxon>
        <taxon>Bacillati</taxon>
        <taxon>Actinomycetota</taxon>
        <taxon>Actinomycetes</taxon>
        <taxon>Mycobacteriales</taxon>
        <taxon>Mycobacteriaceae</taxon>
        <taxon>Mycolicibacterium</taxon>
    </lineage>
</organism>
<dbReference type="OrthoDB" id="488160at2"/>
<dbReference type="EMBL" id="RCZG01000020">
    <property type="protein sequence ID" value="TPG28109.1"/>
    <property type="molecule type" value="Genomic_DNA"/>
</dbReference>
<accession>A0A502DU79</accession>
<proteinExistence type="predicted"/>
<dbReference type="Proteomes" id="UP000320095">
    <property type="component" value="Unassembled WGS sequence"/>
</dbReference>
<comment type="caution">
    <text evidence="1">The sequence shown here is derived from an EMBL/GenBank/DDBJ whole genome shotgun (WGS) entry which is preliminary data.</text>
</comment>
<dbReference type="AlphaFoldDB" id="A0A502DU79"/>
<evidence type="ECO:0000313" key="1">
    <source>
        <dbReference type="EMBL" id="TPG28109.1"/>
    </source>
</evidence>
<gene>
    <name evidence="1" type="ORF">EAH80_28520</name>
</gene>
<name>A0A502DU79_9MYCO</name>
<dbReference type="Gene3D" id="1.10.1220.170">
    <property type="match status" value="1"/>
</dbReference>
<protein>
    <recommendedName>
        <fullName evidence="3">Antitoxin</fullName>
    </recommendedName>
</protein>
<keyword evidence="2" id="KW-1185">Reference proteome</keyword>
<evidence type="ECO:0000313" key="2">
    <source>
        <dbReference type="Proteomes" id="UP000320095"/>
    </source>
</evidence>